<dbReference type="Proteomes" id="UP000199603">
    <property type="component" value="Unassembled WGS sequence"/>
</dbReference>
<dbReference type="Gene3D" id="1.20.910.10">
    <property type="entry name" value="Heme oxygenase-like"/>
    <property type="match status" value="1"/>
</dbReference>
<dbReference type="AlphaFoldDB" id="A0A1G6XAS3"/>
<name>A0A1G6XAS3_9GAMM</name>
<keyword evidence="2" id="KW-1185">Reference proteome</keyword>
<protein>
    <submittedName>
        <fullName evidence="1">Pyrroloquinoline quinone (PQQ) biosynthesis protein C</fullName>
    </submittedName>
</protein>
<dbReference type="RefSeq" id="WP_091242834.1">
    <property type="nucleotide sequence ID" value="NZ_FNAG01000006.1"/>
</dbReference>
<proteinExistence type="predicted"/>
<evidence type="ECO:0000313" key="1">
    <source>
        <dbReference type="EMBL" id="SDD75284.1"/>
    </source>
</evidence>
<reference evidence="1 2" key="1">
    <citation type="submission" date="2016-10" db="EMBL/GenBank/DDBJ databases">
        <authorList>
            <person name="de Groot N.N."/>
        </authorList>
    </citation>
    <scope>NUCLEOTIDE SEQUENCE [LARGE SCALE GENOMIC DNA]</scope>
    <source>
        <strain evidence="1 2">DSM 16957</strain>
    </source>
</reference>
<dbReference type="OrthoDB" id="5177824at2"/>
<dbReference type="EMBL" id="FNAG01000006">
    <property type="protein sequence ID" value="SDD75284.1"/>
    <property type="molecule type" value="Genomic_DNA"/>
</dbReference>
<organism evidence="1 2">
    <name type="scientific">Aquimonas voraii</name>
    <dbReference type="NCBI Taxonomy" id="265719"/>
    <lineage>
        <taxon>Bacteria</taxon>
        <taxon>Pseudomonadati</taxon>
        <taxon>Pseudomonadota</taxon>
        <taxon>Gammaproteobacteria</taxon>
        <taxon>Lysobacterales</taxon>
        <taxon>Lysobacteraceae</taxon>
        <taxon>Aquimonas</taxon>
    </lineage>
</organism>
<dbReference type="SUPFAM" id="SSF48613">
    <property type="entry name" value="Heme oxygenase-like"/>
    <property type="match status" value="1"/>
</dbReference>
<dbReference type="Pfam" id="PF14518">
    <property type="entry name" value="Haem_oxygenas_2"/>
    <property type="match status" value="1"/>
</dbReference>
<gene>
    <name evidence="1" type="ORF">SAMN04488509_106135</name>
</gene>
<dbReference type="STRING" id="265719.SAMN04488509_106135"/>
<dbReference type="SMART" id="SM01236">
    <property type="entry name" value="Haem_oxygenase_2"/>
    <property type="match status" value="1"/>
</dbReference>
<dbReference type="InterPro" id="IPR016084">
    <property type="entry name" value="Haem_Oase-like_multi-hlx"/>
</dbReference>
<accession>A0A1G6XAS3</accession>
<sequence>MSFHARLLAETSRERAELQSLPIVQRALAGRIGREEYAAFLGQAYQHVRHTVPLLMACGARLPASHEWLRRAVAEYIEEEIGHEEWILDDLEALGEDRARWAASTPLHATELMVAYAYDSIARVSPLSFFGMVLVLEGTSVALATRAAEAIEQSLGLPRTAFTYLRSHGDLDIEHAGFYERLMDRIEDPAEQAVIVHAARRFYRLYADIFRSIDAGAQLAEAA</sequence>
<evidence type="ECO:0000313" key="2">
    <source>
        <dbReference type="Proteomes" id="UP000199603"/>
    </source>
</evidence>